<dbReference type="PANTHER" id="PTHR42791:SF16">
    <property type="entry name" value="N-ACETYLTRANSFERASE DOMAIN-CONTAINING PROTEIN"/>
    <property type="match status" value="1"/>
</dbReference>
<dbReference type="KEGG" id="ffu:CLAFUR5_02673"/>
<dbReference type="GO" id="GO:0016747">
    <property type="term" value="F:acyltransferase activity, transferring groups other than amino-acyl groups"/>
    <property type="evidence" value="ECO:0007669"/>
    <property type="project" value="InterPro"/>
</dbReference>
<dbReference type="EMBL" id="CP090164">
    <property type="protein sequence ID" value="UJO14485.1"/>
    <property type="molecule type" value="Genomic_DNA"/>
</dbReference>
<dbReference type="Proteomes" id="UP000756132">
    <property type="component" value="Chromosome 2"/>
</dbReference>
<reference evidence="2" key="1">
    <citation type="submission" date="2021-12" db="EMBL/GenBank/DDBJ databases">
        <authorList>
            <person name="Zaccaron A."/>
            <person name="Stergiopoulos I."/>
        </authorList>
    </citation>
    <scope>NUCLEOTIDE SEQUENCE</scope>
    <source>
        <strain evidence="2">Race5_Kim</strain>
    </source>
</reference>
<dbReference type="Pfam" id="PF13508">
    <property type="entry name" value="Acetyltransf_7"/>
    <property type="match status" value="1"/>
</dbReference>
<dbReference type="AlphaFoldDB" id="A0A9Q8LBT9"/>
<dbReference type="SUPFAM" id="SSF55729">
    <property type="entry name" value="Acyl-CoA N-acyltransferases (Nat)"/>
    <property type="match status" value="1"/>
</dbReference>
<dbReference type="GeneID" id="71982551"/>
<dbReference type="CDD" id="cd04301">
    <property type="entry name" value="NAT_SF"/>
    <property type="match status" value="1"/>
</dbReference>
<reference evidence="2" key="2">
    <citation type="journal article" date="2022" name="Microb. Genom.">
        <title>A chromosome-scale genome assembly of the tomato pathogen Cladosporium fulvum reveals a compartmentalized genome architecture and the presence of a dispensable chromosome.</title>
        <authorList>
            <person name="Zaccaron A.Z."/>
            <person name="Chen L.H."/>
            <person name="Samaras A."/>
            <person name="Stergiopoulos I."/>
        </authorList>
    </citation>
    <scope>NUCLEOTIDE SEQUENCE</scope>
    <source>
        <strain evidence="2">Race5_Kim</strain>
    </source>
</reference>
<evidence type="ECO:0000313" key="3">
    <source>
        <dbReference type="Proteomes" id="UP000756132"/>
    </source>
</evidence>
<dbReference type="PROSITE" id="PS51186">
    <property type="entry name" value="GNAT"/>
    <property type="match status" value="1"/>
</dbReference>
<dbReference type="OrthoDB" id="2115692at2759"/>
<dbReference type="InterPro" id="IPR052523">
    <property type="entry name" value="Trichothecene_AcTrans"/>
</dbReference>
<dbReference type="InterPro" id="IPR000182">
    <property type="entry name" value="GNAT_dom"/>
</dbReference>
<keyword evidence="3" id="KW-1185">Reference proteome</keyword>
<protein>
    <recommendedName>
        <fullName evidence="1">N-acetyltransferase domain-containing protein</fullName>
    </recommendedName>
</protein>
<name>A0A9Q8LBT9_PASFU</name>
<accession>A0A9Q8LBT9</accession>
<dbReference type="OMA" id="FTELAGW"/>
<gene>
    <name evidence="2" type="ORF">CLAFUR5_02673</name>
</gene>
<dbReference type="RefSeq" id="XP_047758851.1">
    <property type="nucleotide sequence ID" value="XM_047901821.1"/>
</dbReference>
<feature type="domain" description="N-acetyltransferase" evidence="1">
    <location>
        <begin position="85"/>
        <end position="219"/>
    </location>
</feature>
<proteinExistence type="predicted"/>
<dbReference type="Gene3D" id="3.40.630.30">
    <property type="match status" value="1"/>
</dbReference>
<sequence length="241" mass="26804">MTIIRPAVYSDLVPAAKVLAKAFQDEAMFGHYMHPYREQYPDDMYLKFLHKLRLAYISGPDHRLLVSTIKDQGDQEVVTGIAHWRRTREDPTALSRRVSANFLSCYEYLESFLYPNRAADPSRLGVLDGMGPFCAHHWTGSRADVWDLSLLGVGPDYGGKGIGRDLVKWGFEQAKQDGIGCSVVSAAGKEKFYQSCGFDVVVGRCADEGGEANPGRDIPGGTILFWDDGREVEGVKKYGEM</sequence>
<evidence type="ECO:0000313" key="2">
    <source>
        <dbReference type="EMBL" id="UJO14485.1"/>
    </source>
</evidence>
<dbReference type="PANTHER" id="PTHR42791">
    <property type="entry name" value="GNAT FAMILY ACETYLTRANSFERASE"/>
    <property type="match status" value="1"/>
</dbReference>
<evidence type="ECO:0000259" key="1">
    <source>
        <dbReference type="PROSITE" id="PS51186"/>
    </source>
</evidence>
<organism evidence="2 3">
    <name type="scientific">Passalora fulva</name>
    <name type="common">Tomato leaf mold</name>
    <name type="synonym">Cladosporium fulvum</name>
    <dbReference type="NCBI Taxonomy" id="5499"/>
    <lineage>
        <taxon>Eukaryota</taxon>
        <taxon>Fungi</taxon>
        <taxon>Dikarya</taxon>
        <taxon>Ascomycota</taxon>
        <taxon>Pezizomycotina</taxon>
        <taxon>Dothideomycetes</taxon>
        <taxon>Dothideomycetidae</taxon>
        <taxon>Mycosphaerellales</taxon>
        <taxon>Mycosphaerellaceae</taxon>
        <taxon>Fulvia</taxon>
    </lineage>
</organism>
<dbReference type="InterPro" id="IPR016181">
    <property type="entry name" value="Acyl_CoA_acyltransferase"/>
</dbReference>